<proteinExistence type="predicted"/>
<dbReference type="SMART" id="SM00829">
    <property type="entry name" value="PKS_ER"/>
    <property type="match status" value="1"/>
</dbReference>
<dbReference type="Proteomes" id="UP000318578">
    <property type="component" value="Unassembled WGS sequence"/>
</dbReference>
<keyword evidence="2" id="KW-0560">Oxidoreductase</keyword>
<protein>
    <submittedName>
        <fullName evidence="4">Zinc-binding dehydrogenase</fullName>
    </submittedName>
</protein>
<evidence type="ECO:0000313" key="4">
    <source>
        <dbReference type="EMBL" id="TVT20495.1"/>
    </source>
</evidence>
<gene>
    <name evidence="4" type="ORF">FNH06_20355</name>
</gene>
<organism evidence="4 5">
    <name type="scientific">Amycolatopsis acidiphila</name>
    <dbReference type="NCBI Taxonomy" id="715473"/>
    <lineage>
        <taxon>Bacteria</taxon>
        <taxon>Bacillati</taxon>
        <taxon>Actinomycetota</taxon>
        <taxon>Actinomycetes</taxon>
        <taxon>Pseudonocardiales</taxon>
        <taxon>Pseudonocardiaceae</taxon>
        <taxon>Amycolatopsis</taxon>
    </lineage>
</organism>
<dbReference type="RefSeq" id="WP_144641206.1">
    <property type="nucleotide sequence ID" value="NZ_BNAX01000001.1"/>
</dbReference>
<evidence type="ECO:0000256" key="1">
    <source>
        <dbReference type="ARBA" id="ARBA00022857"/>
    </source>
</evidence>
<evidence type="ECO:0000256" key="2">
    <source>
        <dbReference type="ARBA" id="ARBA00023002"/>
    </source>
</evidence>
<sequence>MKAVQAVGAGGPEVLKLVDVAVPEPGPDDVQIAVRFAGVNFADVNARRGTYLPPDAPPRGLGLDCYGEVTAVGRNVRELRPGQRVAGFATTAGYAQVVVTPATLVWPVPDGVRDETAAAFPVVGHTAYHLLATAARLQPGESVLVTAAAGGVGTTAVQVARLLGAGRVVAAAGSAARAAEAGADVSVGYSRLDPGNAGRIAIALDGVGGAVRRHALDCLGLFGRLVHFGNSCGEPEELPPLRELRERELAVCGLHLQRLRRERPDLLAHSAQALLGWLASGRLRIPVAEVLPLEHAAEAHRKLESRQVKGKLLLAVDGSKP</sequence>
<dbReference type="GO" id="GO:0008270">
    <property type="term" value="F:zinc ion binding"/>
    <property type="evidence" value="ECO:0007669"/>
    <property type="project" value="InterPro"/>
</dbReference>
<dbReference type="OrthoDB" id="9805883at2"/>
<comment type="caution">
    <text evidence="4">The sequence shown here is derived from an EMBL/GenBank/DDBJ whole genome shotgun (WGS) entry which is preliminary data.</text>
</comment>
<dbReference type="InterPro" id="IPR036291">
    <property type="entry name" value="NAD(P)-bd_dom_sf"/>
</dbReference>
<dbReference type="EMBL" id="VJZA01000035">
    <property type="protein sequence ID" value="TVT20495.1"/>
    <property type="molecule type" value="Genomic_DNA"/>
</dbReference>
<dbReference type="GO" id="GO:0035925">
    <property type="term" value="F:mRNA 3'-UTR AU-rich region binding"/>
    <property type="evidence" value="ECO:0007669"/>
    <property type="project" value="TreeGrafter"/>
</dbReference>
<evidence type="ECO:0000259" key="3">
    <source>
        <dbReference type="SMART" id="SM00829"/>
    </source>
</evidence>
<dbReference type="GO" id="GO:0005829">
    <property type="term" value="C:cytosol"/>
    <property type="evidence" value="ECO:0007669"/>
    <property type="project" value="TreeGrafter"/>
</dbReference>
<dbReference type="InterPro" id="IPR011032">
    <property type="entry name" value="GroES-like_sf"/>
</dbReference>
<dbReference type="PANTHER" id="PTHR48106">
    <property type="entry name" value="QUINONE OXIDOREDUCTASE PIG3-RELATED"/>
    <property type="match status" value="1"/>
</dbReference>
<dbReference type="Gene3D" id="3.90.180.10">
    <property type="entry name" value="Medium-chain alcohol dehydrogenases, catalytic domain"/>
    <property type="match status" value="1"/>
</dbReference>
<keyword evidence="1" id="KW-0521">NADP</keyword>
<dbReference type="PANTHER" id="PTHR48106:SF13">
    <property type="entry name" value="QUINONE OXIDOREDUCTASE-RELATED"/>
    <property type="match status" value="1"/>
</dbReference>
<dbReference type="PROSITE" id="PS01162">
    <property type="entry name" value="QOR_ZETA_CRYSTAL"/>
    <property type="match status" value="1"/>
</dbReference>
<accession>A0A558A8A8</accession>
<dbReference type="GO" id="GO:0070402">
    <property type="term" value="F:NADPH binding"/>
    <property type="evidence" value="ECO:0007669"/>
    <property type="project" value="TreeGrafter"/>
</dbReference>
<dbReference type="Pfam" id="PF08240">
    <property type="entry name" value="ADH_N"/>
    <property type="match status" value="1"/>
</dbReference>
<dbReference type="InterPro" id="IPR013154">
    <property type="entry name" value="ADH-like_N"/>
</dbReference>
<dbReference type="GO" id="GO:0003960">
    <property type="term" value="F:quinone reductase (NADPH) activity"/>
    <property type="evidence" value="ECO:0007669"/>
    <property type="project" value="TreeGrafter"/>
</dbReference>
<dbReference type="InterPro" id="IPR002364">
    <property type="entry name" value="Quin_OxRdtase/zeta-crystal_CS"/>
</dbReference>
<evidence type="ECO:0000313" key="5">
    <source>
        <dbReference type="Proteomes" id="UP000318578"/>
    </source>
</evidence>
<dbReference type="SUPFAM" id="SSF51735">
    <property type="entry name" value="NAD(P)-binding Rossmann-fold domains"/>
    <property type="match status" value="1"/>
</dbReference>
<dbReference type="InterPro" id="IPR020843">
    <property type="entry name" value="ER"/>
</dbReference>
<name>A0A558A8A8_9PSEU</name>
<dbReference type="AlphaFoldDB" id="A0A558A8A8"/>
<reference evidence="4 5" key="1">
    <citation type="submission" date="2019-07" db="EMBL/GenBank/DDBJ databases">
        <title>New species of Amycolatopsis and Streptomyces.</title>
        <authorList>
            <person name="Duangmal K."/>
            <person name="Teo W.F.A."/>
            <person name="Lipun K."/>
        </authorList>
    </citation>
    <scope>NUCLEOTIDE SEQUENCE [LARGE SCALE GENOMIC DNA]</scope>
    <source>
        <strain evidence="4 5">JCM 30562</strain>
    </source>
</reference>
<feature type="domain" description="Enoyl reductase (ER)" evidence="3">
    <location>
        <begin position="10"/>
        <end position="314"/>
    </location>
</feature>
<dbReference type="SUPFAM" id="SSF50129">
    <property type="entry name" value="GroES-like"/>
    <property type="match status" value="1"/>
</dbReference>
<dbReference type="Pfam" id="PF13602">
    <property type="entry name" value="ADH_zinc_N_2"/>
    <property type="match status" value="1"/>
</dbReference>
<dbReference type="Gene3D" id="3.40.50.720">
    <property type="entry name" value="NAD(P)-binding Rossmann-like Domain"/>
    <property type="match status" value="1"/>
</dbReference>
<keyword evidence="5" id="KW-1185">Reference proteome</keyword>